<dbReference type="RefSeq" id="WP_060534893.1">
    <property type="nucleotide sequence ID" value="NZ_CP013023.1"/>
</dbReference>
<keyword evidence="3" id="KW-0378">Hydrolase</keyword>
<feature type="domain" description="SH3b" evidence="7">
    <location>
        <begin position="153"/>
        <end position="216"/>
    </location>
</feature>
<dbReference type="SUPFAM" id="SSF54001">
    <property type="entry name" value="Cysteine proteinases"/>
    <property type="match status" value="1"/>
</dbReference>
<dbReference type="InterPro" id="IPR003646">
    <property type="entry name" value="SH3-like_bac-type"/>
</dbReference>
<accession>A0A172ZHL9</accession>
<comment type="similarity">
    <text evidence="1">Belongs to the peptidase C40 family.</text>
</comment>
<reference evidence="10" key="1">
    <citation type="submission" date="2015-10" db="EMBL/GenBank/DDBJ databases">
        <title>Genome of Paenibacillus bovis sp. nov.</title>
        <authorList>
            <person name="Wu Z."/>
            <person name="Gao C."/>
            <person name="Liu Z."/>
            <person name="Zheng H."/>
        </authorList>
    </citation>
    <scope>NUCLEOTIDE SEQUENCE [LARGE SCALE GENOMIC DNA]</scope>
    <source>
        <strain evidence="10">BD3526</strain>
    </source>
</reference>
<gene>
    <name evidence="9" type="ORF">AR543_12730</name>
</gene>
<evidence type="ECO:0000313" key="10">
    <source>
        <dbReference type="Proteomes" id="UP000078148"/>
    </source>
</evidence>
<name>A0A172ZHL9_9BACL</name>
<dbReference type="PROSITE" id="PS51935">
    <property type="entry name" value="NLPC_P60"/>
    <property type="match status" value="1"/>
</dbReference>
<feature type="compositionally biased region" description="Polar residues" evidence="5">
    <location>
        <begin position="119"/>
        <end position="130"/>
    </location>
</feature>
<dbReference type="SUPFAM" id="SSF50044">
    <property type="entry name" value="SH3-domain"/>
    <property type="match status" value="1"/>
</dbReference>
<dbReference type="Gene3D" id="2.30.30.40">
    <property type="entry name" value="SH3 Domains"/>
    <property type="match status" value="2"/>
</dbReference>
<feature type="domain" description="NlpC/P60" evidence="8">
    <location>
        <begin position="260"/>
        <end position="385"/>
    </location>
</feature>
<protein>
    <recommendedName>
        <fullName evidence="11">Hydrolase</fullName>
    </recommendedName>
</protein>
<evidence type="ECO:0000256" key="3">
    <source>
        <dbReference type="ARBA" id="ARBA00022801"/>
    </source>
</evidence>
<dbReference type="InterPro" id="IPR038765">
    <property type="entry name" value="Papain-like_cys_pep_sf"/>
</dbReference>
<feature type="compositionally biased region" description="Low complexity" evidence="5">
    <location>
        <begin position="131"/>
        <end position="150"/>
    </location>
</feature>
<dbReference type="KEGG" id="pbv:AR543_12730"/>
<keyword evidence="4" id="KW-0788">Thiol protease</keyword>
<feature type="region of interest" description="Disordered" evidence="5">
    <location>
        <begin position="118"/>
        <end position="156"/>
    </location>
</feature>
<evidence type="ECO:0000256" key="6">
    <source>
        <dbReference type="SAM" id="SignalP"/>
    </source>
</evidence>
<evidence type="ECO:0000259" key="7">
    <source>
        <dbReference type="PROSITE" id="PS51781"/>
    </source>
</evidence>
<dbReference type="PROSITE" id="PS51781">
    <property type="entry name" value="SH3B"/>
    <property type="match status" value="2"/>
</dbReference>
<keyword evidence="6" id="KW-0732">Signal</keyword>
<dbReference type="PANTHER" id="PTHR47053">
    <property type="entry name" value="MUREIN DD-ENDOPEPTIDASE MEPH-RELATED"/>
    <property type="match status" value="1"/>
</dbReference>
<evidence type="ECO:0000256" key="1">
    <source>
        <dbReference type="ARBA" id="ARBA00007074"/>
    </source>
</evidence>
<dbReference type="Proteomes" id="UP000078148">
    <property type="component" value="Chromosome"/>
</dbReference>
<feature type="chain" id="PRO_5008005910" description="Hydrolase" evidence="6">
    <location>
        <begin position="25"/>
        <end position="386"/>
    </location>
</feature>
<proteinExistence type="inferred from homology"/>
<feature type="signal peptide" evidence="6">
    <location>
        <begin position="1"/>
        <end position="24"/>
    </location>
</feature>
<evidence type="ECO:0008006" key="11">
    <source>
        <dbReference type="Google" id="ProtNLM"/>
    </source>
</evidence>
<evidence type="ECO:0000256" key="5">
    <source>
        <dbReference type="SAM" id="MobiDB-lite"/>
    </source>
</evidence>
<dbReference type="PANTHER" id="PTHR47053:SF1">
    <property type="entry name" value="MUREIN DD-ENDOPEPTIDASE MEPH-RELATED"/>
    <property type="match status" value="1"/>
</dbReference>
<dbReference type="STRING" id="1616788.AR543_12730"/>
<evidence type="ECO:0000259" key="8">
    <source>
        <dbReference type="PROSITE" id="PS51935"/>
    </source>
</evidence>
<feature type="domain" description="SH3b" evidence="7">
    <location>
        <begin position="21"/>
        <end position="91"/>
    </location>
</feature>
<evidence type="ECO:0000256" key="2">
    <source>
        <dbReference type="ARBA" id="ARBA00022670"/>
    </source>
</evidence>
<dbReference type="InterPro" id="IPR000064">
    <property type="entry name" value="NLP_P60_dom"/>
</dbReference>
<dbReference type="GO" id="GO:0008234">
    <property type="term" value="F:cysteine-type peptidase activity"/>
    <property type="evidence" value="ECO:0007669"/>
    <property type="project" value="UniProtKB-KW"/>
</dbReference>
<organism evidence="9 10">
    <name type="scientific">Paenibacillus bovis</name>
    <dbReference type="NCBI Taxonomy" id="1616788"/>
    <lineage>
        <taxon>Bacteria</taxon>
        <taxon>Bacillati</taxon>
        <taxon>Bacillota</taxon>
        <taxon>Bacilli</taxon>
        <taxon>Bacillales</taxon>
        <taxon>Paenibacillaceae</taxon>
        <taxon>Paenibacillus</taxon>
    </lineage>
</organism>
<dbReference type="OrthoDB" id="9813118at2"/>
<dbReference type="EMBL" id="CP013023">
    <property type="protein sequence ID" value="ANF96787.1"/>
    <property type="molecule type" value="Genomic_DNA"/>
</dbReference>
<reference evidence="9 10" key="2">
    <citation type="journal article" date="2016" name="Int. J. Syst. Evol. Microbiol.">
        <title>Paenibacillus bovis sp. nov., isolated from raw yak (Bos grunniens) milk.</title>
        <authorList>
            <person name="Gao C."/>
            <person name="Han J."/>
            <person name="Liu Z."/>
            <person name="Xu X."/>
            <person name="Hang F."/>
            <person name="Wu Z."/>
        </authorList>
    </citation>
    <scope>NUCLEOTIDE SEQUENCE [LARGE SCALE GENOMIC DNA]</scope>
    <source>
        <strain evidence="9 10">BD3526</strain>
    </source>
</reference>
<dbReference type="Pfam" id="PF08239">
    <property type="entry name" value="SH3_3"/>
    <property type="match status" value="2"/>
</dbReference>
<evidence type="ECO:0000313" key="9">
    <source>
        <dbReference type="EMBL" id="ANF96787.1"/>
    </source>
</evidence>
<keyword evidence="2" id="KW-0645">Protease</keyword>
<dbReference type="Pfam" id="PF00877">
    <property type="entry name" value="NLPC_P60"/>
    <property type="match status" value="1"/>
</dbReference>
<dbReference type="InterPro" id="IPR036028">
    <property type="entry name" value="SH3-like_dom_sf"/>
</dbReference>
<dbReference type="AlphaFoldDB" id="A0A172ZHL9"/>
<evidence type="ECO:0000256" key="4">
    <source>
        <dbReference type="ARBA" id="ARBA00022807"/>
    </source>
</evidence>
<dbReference type="SMART" id="SM00287">
    <property type="entry name" value="SH3b"/>
    <property type="match status" value="2"/>
</dbReference>
<dbReference type="GO" id="GO:0006508">
    <property type="term" value="P:proteolysis"/>
    <property type="evidence" value="ECO:0007669"/>
    <property type="project" value="UniProtKB-KW"/>
</dbReference>
<dbReference type="InterPro" id="IPR051202">
    <property type="entry name" value="Peptidase_C40"/>
</dbReference>
<keyword evidence="10" id="KW-1185">Reference proteome</keyword>
<dbReference type="Gene3D" id="3.90.1720.10">
    <property type="entry name" value="endopeptidase domain like (from Nostoc punctiforme)"/>
    <property type="match status" value="1"/>
</dbReference>
<sequence>MKRNIITLLTAAVLLTSTPQVTSAAVTPVPIGKINLPVNFRSGPTTDSDVYSTLQPGTSIKILREVNSHWLRVKVGVKTGYVSAGYVDYKPSSNSVNNSKDTTNSSTTTIVTASSAYTNTKSSDSASTSNVTVSAETTSTPAAVSPSSVPNEPGTGIVEKGVNFRAQPTTGSPVLRTLLVGESFTALEQPTAAWVKIKDKDGVTGYVSTDYVSYTLPPSETAVLNEVPAQTIDEVEDLPYNPPQPAVTMPSLATGSPLDEASADRVIASALALQGVTHYGFGKNEAPTLFDCSSFTRYIYGLEGIDLAWGTRYQKDVGIEVERGQWQKGDLLFFSGGDPSVITHVGIYAGDNKLIHNSPSLDGIAISNLDLNYWVDHYVTARRILR</sequence>